<evidence type="ECO:0000313" key="7">
    <source>
        <dbReference type="EMBL" id="AMQ57051.1"/>
    </source>
</evidence>
<proteinExistence type="inferred from homology"/>
<dbReference type="InterPro" id="IPR050087">
    <property type="entry name" value="AON_synthase_class-II"/>
</dbReference>
<dbReference type="AlphaFoldDB" id="A0A142EPJ6"/>
<dbReference type="STRING" id="1727163.AO498_11445"/>
<comment type="similarity">
    <text evidence="5">Belongs to the class-II pyridoxal-phosphate-dependent aminotransferase family.</text>
</comment>
<dbReference type="InterPro" id="IPR015422">
    <property type="entry name" value="PyrdxlP-dep_Trfase_small"/>
</dbReference>
<keyword evidence="8" id="KW-1185">Reference proteome</keyword>
<reference evidence="7 8" key="2">
    <citation type="journal article" date="2016" name="Genome Announc.">
        <title>Complete Genome Sequence of Algoriphagus sp. Strain M8-2, Isolated from a Brackish Lake.</title>
        <authorList>
            <person name="Muraguchi Y."/>
            <person name="Kushimoto K."/>
            <person name="Ohtsubo Y."/>
            <person name="Suzuki T."/>
            <person name="Dohra H."/>
            <person name="Kimbara K."/>
            <person name="Shintani M."/>
        </authorList>
    </citation>
    <scope>NUCLEOTIDE SEQUENCE [LARGE SCALE GENOMIC DNA]</scope>
    <source>
        <strain evidence="7 8">M8-2</strain>
    </source>
</reference>
<dbReference type="Gene3D" id="3.40.640.10">
    <property type="entry name" value="Type I PLP-dependent aspartate aminotransferase-like (Major domain)"/>
    <property type="match status" value="1"/>
</dbReference>
<dbReference type="InterPro" id="IPR015424">
    <property type="entry name" value="PyrdxlP-dep_Trfase"/>
</dbReference>
<dbReference type="GO" id="GO:0030170">
    <property type="term" value="F:pyridoxal phosphate binding"/>
    <property type="evidence" value="ECO:0007669"/>
    <property type="project" value="InterPro"/>
</dbReference>
<dbReference type="InterPro" id="IPR015421">
    <property type="entry name" value="PyrdxlP-dep_Trfase_major"/>
</dbReference>
<dbReference type="EMBL" id="CP012836">
    <property type="protein sequence ID" value="AMQ57051.1"/>
    <property type="molecule type" value="Genomic_DNA"/>
</dbReference>
<reference evidence="8" key="1">
    <citation type="submission" date="2015-09" db="EMBL/GenBank/DDBJ databases">
        <title>Complete sequence of Algoriphagus sp. M8-2.</title>
        <authorList>
            <person name="Shintani M."/>
        </authorList>
    </citation>
    <scope>NUCLEOTIDE SEQUENCE [LARGE SCALE GENOMIC DNA]</scope>
    <source>
        <strain evidence="8">M8-2</strain>
    </source>
</reference>
<dbReference type="Proteomes" id="UP000073816">
    <property type="component" value="Chromosome"/>
</dbReference>
<evidence type="ECO:0000259" key="6">
    <source>
        <dbReference type="Pfam" id="PF00155"/>
    </source>
</evidence>
<dbReference type="GO" id="GO:0016740">
    <property type="term" value="F:transferase activity"/>
    <property type="evidence" value="ECO:0007669"/>
    <property type="project" value="UniProtKB-KW"/>
</dbReference>
<dbReference type="InterPro" id="IPR001917">
    <property type="entry name" value="Aminotrans_II_pyridoxalP_BS"/>
</dbReference>
<accession>A0A142EPJ6</accession>
<protein>
    <submittedName>
        <fullName evidence="7">8-amino-7-oxononanoate synthase</fullName>
    </submittedName>
</protein>
<dbReference type="SUPFAM" id="SSF53383">
    <property type="entry name" value="PLP-dependent transferases"/>
    <property type="match status" value="1"/>
</dbReference>
<dbReference type="InterPro" id="IPR004839">
    <property type="entry name" value="Aminotransferase_I/II_large"/>
</dbReference>
<sequence length="461" mass="51276">MSKVKFCPHLILFKIQFWFNGLKVLFLADFKGHPINHSHSKIHKALDLFAKLHTNLGPLGKHSQFSDGYYMFPKLEGEIAPRMRFQGREVLTWSLNNYLGLANHPEVRKADADAAAKWGAAYPMGARMMSGQTSLHEQLENELASFVGKEKAYLLNYGYQGIMSVIDALLDRKDVVVYDSECHACIIDALRMHMGKRYVFPHNDIENCEKQLERATKLAAETGGGILVITEGVFGMTGDQGKLKEICDLKKKFEFRLLVDDAHGFGTMGKTGAGTHEEQGVINEVDLYFSTFAKSMASIGAFIAGEEKVVHYLRFNMRSQIFAKSLPMLLVEGGLKRLELLRTRPELKDNLWKVVNALRKGLHDNGFSTGKSNSPVTPVVLNGTVGEAAALSHDLRENYNIFCSVVIYPVVPKGMIILRLIPTAVHTMEDVAETVAAFSAIKDKLTSGQYKTSEIALAFGE</sequence>
<name>A0A142EPJ6_9BACT</name>
<dbReference type="PROSITE" id="PS00599">
    <property type="entry name" value="AA_TRANSFER_CLASS_2"/>
    <property type="match status" value="1"/>
</dbReference>
<keyword evidence="4 5" id="KW-0663">Pyridoxal phosphate</keyword>
<dbReference type="PANTHER" id="PTHR13693">
    <property type="entry name" value="CLASS II AMINOTRANSFERASE/8-AMINO-7-OXONONANOATE SYNTHASE"/>
    <property type="match status" value="1"/>
</dbReference>
<evidence type="ECO:0000313" key="8">
    <source>
        <dbReference type="Proteomes" id="UP000073816"/>
    </source>
</evidence>
<dbReference type="Pfam" id="PF00155">
    <property type="entry name" value="Aminotran_1_2"/>
    <property type="match status" value="1"/>
</dbReference>
<dbReference type="Gene3D" id="3.90.1150.10">
    <property type="entry name" value="Aspartate Aminotransferase, domain 1"/>
    <property type="match status" value="1"/>
</dbReference>
<evidence type="ECO:0000256" key="3">
    <source>
        <dbReference type="ARBA" id="ARBA00022679"/>
    </source>
</evidence>
<evidence type="ECO:0000256" key="2">
    <source>
        <dbReference type="ARBA" id="ARBA00005189"/>
    </source>
</evidence>
<evidence type="ECO:0000256" key="4">
    <source>
        <dbReference type="ARBA" id="ARBA00022898"/>
    </source>
</evidence>
<comment type="pathway">
    <text evidence="2">Lipid metabolism.</text>
</comment>
<keyword evidence="3" id="KW-0808">Transferase</keyword>
<gene>
    <name evidence="7" type="ORF">AO498_11445</name>
</gene>
<evidence type="ECO:0000256" key="5">
    <source>
        <dbReference type="RuleBase" id="RU003693"/>
    </source>
</evidence>
<organism evidence="7 8">
    <name type="scientific">Algoriphagus sanaruensis</name>
    <dbReference type="NCBI Taxonomy" id="1727163"/>
    <lineage>
        <taxon>Bacteria</taxon>
        <taxon>Pseudomonadati</taxon>
        <taxon>Bacteroidota</taxon>
        <taxon>Cytophagia</taxon>
        <taxon>Cytophagales</taxon>
        <taxon>Cyclobacteriaceae</taxon>
        <taxon>Algoriphagus</taxon>
    </lineage>
</organism>
<feature type="domain" description="Aminotransferase class I/classII large" evidence="6">
    <location>
        <begin position="89"/>
        <end position="437"/>
    </location>
</feature>
<dbReference type="PATRIC" id="fig|1727163.4.peg.2393"/>
<evidence type="ECO:0000256" key="1">
    <source>
        <dbReference type="ARBA" id="ARBA00001933"/>
    </source>
</evidence>
<comment type="cofactor">
    <cofactor evidence="1 5">
        <name>pyridoxal 5'-phosphate</name>
        <dbReference type="ChEBI" id="CHEBI:597326"/>
    </cofactor>
</comment>
<dbReference type="KEGG" id="alm:AO498_11445"/>